<proteinExistence type="predicted"/>
<dbReference type="EMBL" id="SMMG02000005">
    <property type="protein sequence ID" value="KAA3474883.1"/>
    <property type="molecule type" value="Genomic_DNA"/>
</dbReference>
<organism evidence="1 2">
    <name type="scientific">Gossypium australe</name>
    <dbReference type="NCBI Taxonomy" id="47621"/>
    <lineage>
        <taxon>Eukaryota</taxon>
        <taxon>Viridiplantae</taxon>
        <taxon>Streptophyta</taxon>
        <taxon>Embryophyta</taxon>
        <taxon>Tracheophyta</taxon>
        <taxon>Spermatophyta</taxon>
        <taxon>Magnoliopsida</taxon>
        <taxon>eudicotyledons</taxon>
        <taxon>Gunneridae</taxon>
        <taxon>Pentapetalae</taxon>
        <taxon>rosids</taxon>
        <taxon>malvids</taxon>
        <taxon>Malvales</taxon>
        <taxon>Malvaceae</taxon>
        <taxon>Malvoideae</taxon>
        <taxon>Gossypium</taxon>
    </lineage>
</organism>
<dbReference type="Proteomes" id="UP000325315">
    <property type="component" value="Unassembled WGS sequence"/>
</dbReference>
<accession>A0A5B6W0K7</accession>
<protein>
    <recommendedName>
        <fullName evidence="3">Reverse transcriptase</fullName>
    </recommendedName>
</protein>
<sequence length="157" mass="18124">MSKAYNQVEWGSTTAKMERLSTLMDMALQEGLIKGATQISHLLFVNDYVLFGEANERRIQYSNDPESYLGLPNMYHGTVLVAKGTGKKGIYWCEWSRLCELKEDGGNQPSYSWKSIWVARGPLQDGFGWKRTEKGNSRQEMRTGYYRFPWKRSVMTT</sequence>
<comment type="caution">
    <text evidence="1">The sequence shown here is derived from an EMBL/GenBank/DDBJ whole genome shotgun (WGS) entry which is preliminary data.</text>
</comment>
<gene>
    <name evidence="1" type="ORF">EPI10_025132</name>
</gene>
<keyword evidence="2" id="KW-1185">Reference proteome</keyword>
<name>A0A5B6W0K7_9ROSI</name>
<evidence type="ECO:0008006" key="3">
    <source>
        <dbReference type="Google" id="ProtNLM"/>
    </source>
</evidence>
<evidence type="ECO:0000313" key="2">
    <source>
        <dbReference type="Proteomes" id="UP000325315"/>
    </source>
</evidence>
<reference evidence="2" key="1">
    <citation type="journal article" date="2019" name="Plant Biotechnol. J.">
        <title>Genome sequencing of the Australian wild diploid species Gossypium australe highlights disease resistance and delayed gland morphogenesis.</title>
        <authorList>
            <person name="Cai Y."/>
            <person name="Cai X."/>
            <person name="Wang Q."/>
            <person name="Wang P."/>
            <person name="Zhang Y."/>
            <person name="Cai C."/>
            <person name="Xu Y."/>
            <person name="Wang K."/>
            <person name="Zhou Z."/>
            <person name="Wang C."/>
            <person name="Geng S."/>
            <person name="Li B."/>
            <person name="Dong Q."/>
            <person name="Hou Y."/>
            <person name="Wang H."/>
            <person name="Ai P."/>
            <person name="Liu Z."/>
            <person name="Yi F."/>
            <person name="Sun M."/>
            <person name="An G."/>
            <person name="Cheng J."/>
            <person name="Zhang Y."/>
            <person name="Shi Q."/>
            <person name="Xie Y."/>
            <person name="Shi X."/>
            <person name="Chang Y."/>
            <person name="Huang F."/>
            <person name="Chen Y."/>
            <person name="Hong S."/>
            <person name="Mi L."/>
            <person name="Sun Q."/>
            <person name="Zhang L."/>
            <person name="Zhou B."/>
            <person name="Peng R."/>
            <person name="Zhang X."/>
            <person name="Liu F."/>
        </authorList>
    </citation>
    <scope>NUCLEOTIDE SEQUENCE [LARGE SCALE GENOMIC DNA]</scope>
    <source>
        <strain evidence="2">cv. PA1801</strain>
    </source>
</reference>
<dbReference type="AlphaFoldDB" id="A0A5B6W0K7"/>
<evidence type="ECO:0000313" key="1">
    <source>
        <dbReference type="EMBL" id="KAA3474883.1"/>
    </source>
</evidence>